<evidence type="ECO:0000313" key="1">
    <source>
        <dbReference type="EMBL" id="KAJ8632687.1"/>
    </source>
</evidence>
<name>A0ACC2LHX2_PERAE</name>
<organism evidence="1 2">
    <name type="scientific">Persea americana</name>
    <name type="common">Avocado</name>
    <dbReference type="NCBI Taxonomy" id="3435"/>
    <lineage>
        <taxon>Eukaryota</taxon>
        <taxon>Viridiplantae</taxon>
        <taxon>Streptophyta</taxon>
        <taxon>Embryophyta</taxon>
        <taxon>Tracheophyta</taxon>
        <taxon>Spermatophyta</taxon>
        <taxon>Magnoliopsida</taxon>
        <taxon>Magnoliidae</taxon>
        <taxon>Laurales</taxon>
        <taxon>Lauraceae</taxon>
        <taxon>Persea</taxon>
    </lineage>
</organism>
<accession>A0ACC2LHX2</accession>
<reference evidence="1 2" key="1">
    <citation type="journal article" date="2022" name="Hortic Res">
        <title>A haplotype resolved chromosomal level avocado genome allows analysis of novel avocado genes.</title>
        <authorList>
            <person name="Nath O."/>
            <person name="Fletcher S.J."/>
            <person name="Hayward A."/>
            <person name="Shaw L.M."/>
            <person name="Masouleh A.K."/>
            <person name="Furtado A."/>
            <person name="Henry R.J."/>
            <person name="Mitter N."/>
        </authorList>
    </citation>
    <scope>NUCLEOTIDE SEQUENCE [LARGE SCALE GENOMIC DNA]</scope>
    <source>
        <strain evidence="2">cv. Hass</strain>
    </source>
</reference>
<comment type="caution">
    <text evidence="1">The sequence shown here is derived from an EMBL/GenBank/DDBJ whole genome shotgun (WGS) entry which is preliminary data.</text>
</comment>
<dbReference type="EMBL" id="CM056816">
    <property type="protein sequence ID" value="KAJ8632687.1"/>
    <property type="molecule type" value="Genomic_DNA"/>
</dbReference>
<proteinExistence type="predicted"/>
<evidence type="ECO:0000313" key="2">
    <source>
        <dbReference type="Proteomes" id="UP001234297"/>
    </source>
</evidence>
<gene>
    <name evidence="1" type="ORF">MRB53_026023</name>
</gene>
<sequence>MFIWPLFPIGYNSLVTVQRNHIGCIFKDIADVYLPQGRTFSQSVISRCGFHQLGFRAMTTNKDRIERLETDIQELKEGFEKMSEIVSKSIHELSTKLSSDKHATKNSTDEDS</sequence>
<protein>
    <submittedName>
        <fullName evidence="1">Uncharacterized protein</fullName>
    </submittedName>
</protein>
<dbReference type="Proteomes" id="UP001234297">
    <property type="component" value="Chromosome 8"/>
</dbReference>
<keyword evidence="2" id="KW-1185">Reference proteome</keyword>